<dbReference type="PANTHER" id="PTHR46193:SF18">
    <property type="entry name" value="HEXITOL PHOSPHATASE B"/>
    <property type="match status" value="1"/>
</dbReference>
<evidence type="ECO:0000256" key="3">
    <source>
        <dbReference type="ARBA" id="ARBA00022723"/>
    </source>
</evidence>
<evidence type="ECO:0000256" key="5">
    <source>
        <dbReference type="ARBA" id="ARBA00023277"/>
    </source>
</evidence>
<dbReference type="InterPro" id="IPR006439">
    <property type="entry name" value="HAD-SF_hydro_IA"/>
</dbReference>
<organism evidence="6 7">
    <name type="scientific">Streptomyces bungoensis</name>
    <dbReference type="NCBI Taxonomy" id="285568"/>
    <lineage>
        <taxon>Bacteria</taxon>
        <taxon>Bacillati</taxon>
        <taxon>Actinomycetota</taxon>
        <taxon>Actinomycetes</taxon>
        <taxon>Kitasatosporales</taxon>
        <taxon>Streptomycetaceae</taxon>
        <taxon>Streptomyces</taxon>
    </lineage>
</organism>
<comment type="similarity">
    <text evidence="2">Belongs to the HAD-like hydrolase superfamily. CbbY/CbbZ/Gph/YieH family.</text>
</comment>
<dbReference type="CDD" id="cd07505">
    <property type="entry name" value="HAD_BPGM-like"/>
    <property type="match status" value="1"/>
</dbReference>
<dbReference type="InterPro" id="IPR041492">
    <property type="entry name" value="HAD_2"/>
</dbReference>
<keyword evidence="6" id="KW-0378">Hydrolase</keyword>
<dbReference type="NCBIfam" id="TIGR01509">
    <property type="entry name" value="HAD-SF-IA-v3"/>
    <property type="match status" value="1"/>
</dbReference>
<proteinExistence type="inferred from homology"/>
<dbReference type="InterPro" id="IPR023214">
    <property type="entry name" value="HAD_sf"/>
</dbReference>
<dbReference type="InterPro" id="IPR051600">
    <property type="entry name" value="Beta-PGM-like"/>
</dbReference>
<keyword evidence="3" id="KW-0479">Metal-binding</keyword>
<name>A0A101T0X5_9ACTN</name>
<dbReference type="EMBL" id="LMWX01000026">
    <property type="protein sequence ID" value="KUN83740.1"/>
    <property type="molecule type" value="Genomic_DNA"/>
</dbReference>
<keyword evidence="7" id="KW-1185">Reference proteome</keyword>
<dbReference type="SUPFAM" id="SSF56784">
    <property type="entry name" value="HAD-like"/>
    <property type="match status" value="1"/>
</dbReference>
<gene>
    <name evidence="6" type="ORF">AQJ66_17855</name>
</gene>
<reference evidence="6 7" key="1">
    <citation type="submission" date="2015-10" db="EMBL/GenBank/DDBJ databases">
        <title>Draft genome sequence of Streptomyces bungoensis DSM 41781, type strain for the species Streptomyces bungoensis.</title>
        <authorList>
            <person name="Ruckert C."/>
            <person name="Winkler A."/>
            <person name="Kalinowski J."/>
            <person name="Kampfer P."/>
            <person name="Glaeser S."/>
        </authorList>
    </citation>
    <scope>NUCLEOTIDE SEQUENCE [LARGE SCALE GENOMIC DNA]</scope>
    <source>
        <strain evidence="6 7">DSM 41781</strain>
    </source>
</reference>
<dbReference type="GO" id="GO:0016787">
    <property type="term" value="F:hydrolase activity"/>
    <property type="evidence" value="ECO:0007669"/>
    <property type="project" value="UniProtKB-KW"/>
</dbReference>
<dbReference type="PANTHER" id="PTHR46193">
    <property type="entry name" value="6-PHOSPHOGLUCONATE PHOSPHATASE"/>
    <property type="match status" value="1"/>
</dbReference>
<dbReference type="Proteomes" id="UP000053024">
    <property type="component" value="Unassembled WGS sequence"/>
</dbReference>
<dbReference type="Pfam" id="PF13419">
    <property type="entry name" value="HAD_2"/>
    <property type="match status" value="1"/>
</dbReference>
<dbReference type="Gene3D" id="3.40.50.1000">
    <property type="entry name" value="HAD superfamily/HAD-like"/>
    <property type="match status" value="1"/>
</dbReference>
<dbReference type="InterPro" id="IPR023198">
    <property type="entry name" value="PGP-like_dom2"/>
</dbReference>
<protein>
    <submittedName>
        <fullName evidence="6">Hydrolase</fullName>
    </submittedName>
</protein>
<comment type="cofactor">
    <cofactor evidence="1">
        <name>Mg(2+)</name>
        <dbReference type="ChEBI" id="CHEBI:18420"/>
    </cofactor>
</comment>
<dbReference type="GO" id="GO:0046872">
    <property type="term" value="F:metal ion binding"/>
    <property type="evidence" value="ECO:0007669"/>
    <property type="project" value="UniProtKB-KW"/>
</dbReference>
<evidence type="ECO:0000256" key="4">
    <source>
        <dbReference type="ARBA" id="ARBA00022842"/>
    </source>
</evidence>
<evidence type="ECO:0000313" key="7">
    <source>
        <dbReference type="Proteomes" id="UP000053024"/>
    </source>
</evidence>
<comment type="caution">
    <text evidence="6">The sequence shown here is derived from an EMBL/GenBank/DDBJ whole genome shotgun (WGS) entry which is preliminary data.</text>
</comment>
<keyword evidence="5" id="KW-0119">Carbohydrate metabolism</keyword>
<dbReference type="InterPro" id="IPR036412">
    <property type="entry name" value="HAD-like_sf"/>
</dbReference>
<accession>A0A101T0X5</accession>
<evidence type="ECO:0000313" key="6">
    <source>
        <dbReference type="EMBL" id="KUN83740.1"/>
    </source>
</evidence>
<dbReference type="STRING" id="285568.AQJ66_17855"/>
<sequence length="217" mass="22540">MDGTLVDTEELWWQAVQEVASPITYQLTDADLPEVLGQAAQHTAAYLHRVTGGARPAGELRAALETCFAALVSAHVRPLPGALTLLDALADEGVPVGLVTASPRSVADLVLRTLDAGRFAVSVTADDTPRTKPAPDPYLTAARRLGAEPHACVAVEDTPTGVTSAEAAGCPVLAVPSAVPIPPARGRAVVSSLVEASPALLRALVEDREVRQRDAHA</sequence>
<evidence type="ECO:0000256" key="2">
    <source>
        <dbReference type="ARBA" id="ARBA00006171"/>
    </source>
</evidence>
<dbReference type="AlphaFoldDB" id="A0A101T0X5"/>
<dbReference type="Gene3D" id="1.10.150.240">
    <property type="entry name" value="Putative phosphatase, domain 2"/>
    <property type="match status" value="1"/>
</dbReference>
<keyword evidence="4" id="KW-0460">Magnesium</keyword>
<evidence type="ECO:0000256" key="1">
    <source>
        <dbReference type="ARBA" id="ARBA00001946"/>
    </source>
</evidence>